<accession>A0A439DH10</accession>
<evidence type="ECO:0000313" key="3">
    <source>
        <dbReference type="EMBL" id="RWA13693.1"/>
    </source>
</evidence>
<organism evidence="3 4">
    <name type="scientific">Xylaria grammica</name>
    <dbReference type="NCBI Taxonomy" id="363999"/>
    <lineage>
        <taxon>Eukaryota</taxon>
        <taxon>Fungi</taxon>
        <taxon>Dikarya</taxon>
        <taxon>Ascomycota</taxon>
        <taxon>Pezizomycotina</taxon>
        <taxon>Sordariomycetes</taxon>
        <taxon>Xylariomycetidae</taxon>
        <taxon>Xylariales</taxon>
        <taxon>Xylariaceae</taxon>
        <taxon>Xylaria</taxon>
    </lineage>
</organism>
<keyword evidence="4" id="KW-1185">Reference proteome</keyword>
<dbReference type="SUPFAM" id="SSF51905">
    <property type="entry name" value="FAD/NAD(P)-binding domain"/>
    <property type="match status" value="1"/>
</dbReference>
<dbReference type="CDD" id="cd01285">
    <property type="entry name" value="nucleoside_deaminase"/>
    <property type="match status" value="1"/>
</dbReference>
<dbReference type="GO" id="GO:0050660">
    <property type="term" value="F:flavin adenine dinucleotide binding"/>
    <property type="evidence" value="ECO:0007669"/>
    <property type="project" value="InterPro"/>
</dbReference>
<dbReference type="PANTHER" id="PTHR47190:SF1">
    <property type="entry name" value="GLUCOSE-METHANOL-CHOLINE OXIDOREDUCTASE N-TERMINAL DOMAIN-CONTAINING PROTEIN"/>
    <property type="match status" value="1"/>
</dbReference>
<dbReference type="Gene3D" id="3.30.410.10">
    <property type="entry name" value="Cholesterol Oxidase, domain 2"/>
    <property type="match status" value="1"/>
</dbReference>
<dbReference type="InterPro" id="IPR016193">
    <property type="entry name" value="Cytidine_deaminase-like"/>
</dbReference>
<dbReference type="Gene3D" id="3.50.50.60">
    <property type="entry name" value="FAD/NAD(P)-binding domain"/>
    <property type="match status" value="1"/>
</dbReference>
<dbReference type="Pfam" id="PF14437">
    <property type="entry name" value="MafB19-deam"/>
    <property type="match status" value="1"/>
</dbReference>
<evidence type="ECO:0000259" key="2">
    <source>
        <dbReference type="PROSITE" id="PS51747"/>
    </source>
</evidence>
<dbReference type="Gene3D" id="3.40.140.10">
    <property type="entry name" value="Cytidine Deaminase, domain 2"/>
    <property type="match status" value="1"/>
</dbReference>
<feature type="domain" description="CMP/dCMP-type deaminase" evidence="2">
    <location>
        <begin position="9"/>
        <end position="126"/>
    </location>
</feature>
<dbReference type="Pfam" id="PF05199">
    <property type="entry name" value="GMC_oxred_C"/>
    <property type="match status" value="1"/>
</dbReference>
<dbReference type="InterPro" id="IPR053208">
    <property type="entry name" value="GMC_Oxidoreductase_CD"/>
</dbReference>
<name>A0A439DH10_9PEZI</name>
<dbReference type="PROSITE" id="PS00624">
    <property type="entry name" value="GMC_OXRED_2"/>
    <property type="match status" value="1"/>
</dbReference>
<dbReference type="PANTHER" id="PTHR47190">
    <property type="entry name" value="DEHYDROGENASE, PUTATIVE-RELATED"/>
    <property type="match status" value="1"/>
</dbReference>
<proteinExistence type="inferred from homology"/>
<dbReference type="SUPFAM" id="SSF54373">
    <property type="entry name" value="FAD-linked reductases, C-terminal domain"/>
    <property type="match status" value="1"/>
</dbReference>
<dbReference type="GO" id="GO:0016614">
    <property type="term" value="F:oxidoreductase activity, acting on CH-OH group of donors"/>
    <property type="evidence" value="ECO:0007669"/>
    <property type="project" value="InterPro"/>
</dbReference>
<dbReference type="InterPro" id="IPR007867">
    <property type="entry name" value="GMC_OxRtase_C"/>
</dbReference>
<dbReference type="GO" id="GO:0002100">
    <property type="term" value="P:tRNA wobble adenosine to inosine editing"/>
    <property type="evidence" value="ECO:0007669"/>
    <property type="project" value="InterPro"/>
</dbReference>
<dbReference type="SUPFAM" id="SSF53927">
    <property type="entry name" value="Cytidine deaminase-like"/>
    <property type="match status" value="1"/>
</dbReference>
<dbReference type="InterPro" id="IPR002125">
    <property type="entry name" value="CMP_dCMP_dom"/>
</dbReference>
<protein>
    <recommendedName>
        <fullName evidence="2">CMP/dCMP-type deaminase domain-containing protein</fullName>
    </recommendedName>
</protein>
<reference evidence="3 4" key="1">
    <citation type="submission" date="2018-12" db="EMBL/GenBank/DDBJ databases">
        <title>Draft genome sequence of Xylaria grammica IHI A82.</title>
        <authorList>
            <person name="Buettner E."/>
            <person name="Kellner H."/>
        </authorList>
    </citation>
    <scope>NUCLEOTIDE SEQUENCE [LARGE SCALE GENOMIC DNA]</scope>
    <source>
        <strain evidence="3 4">IHI A82</strain>
    </source>
</reference>
<dbReference type="STRING" id="363999.A0A439DH10"/>
<dbReference type="Pfam" id="PF00732">
    <property type="entry name" value="GMC_oxred_N"/>
    <property type="match status" value="1"/>
</dbReference>
<dbReference type="EMBL" id="RYZI01000021">
    <property type="protein sequence ID" value="RWA13693.1"/>
    <property type="molecule type" value="Genomic_DNA"/>
</dbReference>
<evidence type="ECO:0000313" key="4">
    <source>
        <dbReference type="Proteomes" id="UP000286045"/>
    </source>
</evidence>
<dbReference type="InterPro" id="IPR058535">
    <property type="entry name" value="MafB19-deam"/>
</dbReference>
<comment type="caution">
    <text evidence="3">The sequence shown here is derived from an EMBL/GenBank/DDBJ whole genome shotgun (WGS) entry which is preliminary data.</text>
</comment>
<dbReference type="InterPro" id="IPR000172">
    <property type="entry name" value="GMC_OxRdtase_N"/>
</dbReference>
<dbReference type="AlphaFoldDB" id="A0A439DH10"/>
<dbReference type="Proteomes" id="UP000286045">
    <property type="component" value="Unassembled WGS sequence"/>
</dbReference>
<gene>
    <name evidence="3" type="ORF">EKO27_g1423</name>
</gene>
<evidence type="ECO:0000256" key="1">
    <source>
        <dbReference type="ARBA" id="ARBA00010790"/>
    </source>
</evidence>
<dbReference type="InterPro" id="IPR036188">
    <property type="entry name" value="FAD/NAD-bd_sf"/>
</dbReference>
<dbReference type="PROSITE" id="PS51747">
    <property type="entry name" value="CYT_DCMP_DEAMINASES_2"/>
    <property type="match status" value="1"/>
</dbReference>
<dbReference type="GO" id="GO:0052717">
    <property type="term" value="F:tRNA-specific adenosine-34 deaminase activity"/>
    <property type="evidence" value="ECO:0007669"/>
    <property type="project" value="UniProtKB-EC"/>
</dbReference>
<sequence length="744" mass="80297">MPSSHTFTSTELTHLRRTVELAGEALEAGDAPFGSVLVDHRNVFLHEDRNRIRSMNDATRHPEFELARWAAENMTAEDRQAATMYTSGEHCPMCAAAQAWVGLGRIVYVASAEQLEGWLGEFRRELGDEEKGRTPVADLPVRTVAPGVEVVGPVAELETQIKALHRRTEIKEFADELNVILLRSKMKSPALWLAATASLSSAAPLADWANQKWDAIVIGAGTAGIIVADRLSEAGKKTLLLEIGGPSYGITGGTERPEWLNETSISRVDVPGLYKSIFSGSETLLCPPGIVNSYQACTIGGNSAINAGLYFQPPASDWDEWHPEGWKSADVQGATSRLLAKQESVTEYSRDDKFYLQSGYDAAKEWLVGSAGFSDVSFNDEPDNKDRVFGRPSYNYIDGQRGGPVRTYLQDALKRDNFRLETGVRVRRINQVRGVASSVQATVNNCNISIPLSLNGRVIVSAGAIGSPGLLMHSGIGPSKVLSTLPTTGPPLSSWVVNSEVGEGLFDNPNTFIELSGPSIESYTHSYDNPVPADRDLYLDSRSGPYAVASQTSVFWGYVPNPDGTRTGVQGTIDSSGFGAFTANNTITMNIYGTSGLYSTGRVALSDDGNFVPSASAGVYYSDPRDGMNIATFIHSIFQHLPSSTPEAPSTVGLTPLNIPRHSTVEEIYNYITTYSAYAVGSVQHWSSSCRIGRCVDADTRVIGATNIHVVDASIVSPLTVNPQFGVMVAAEKGAERILATWAL</sequence>
<comment type="similarity">
    <text evidence="1">Belongs to the GMC oxidoreductase family.</text>
</comment>